<accession>A0A0R3WFU4</accession>
<evidence type="ECO:0000313" key="13">
    <source>
        <dbReference type="Proteomes" id="UP000282613"/>
    </source>
</evidence>
<dbReference type="Pfam" id="PF02188">
    <property type="entry name" value="GoLoco"/>
    <property type="match status" value="1"/>
</dbReference>
<evidence type="ECO:0000256" key="2">
    <source>
        <dbReference type="ARBA" id="ARBA00004496"/>
    </source>
</evidence>
<keyword evidence="7" id="KW-0677">Repeat</keyword>
<keyword evidence="8 10" id="KW-0802">TPR repeat</keyword>
<dbReference type="InterPro" id="IPR003109">
    <property type="entry name" value="GoLoco_motif"/>
</dbReference>
<evidence type="ECO:0000256" key="8">
    <source>
        <dbReference type="ARBA" id="ARBA00022803"/>
    </source>
</evidence>
<feature type="repeat" description="TPR" evidence="10">
    <location>
        <begin position="247"/>
        <end position="280"/>
    </location>
</feature>
<keyword evidence="13" id="KW-1185">Reference proteome</keyword>
<feature type="repeat" description="TPR" evidence="10">
    <location>
        <begin position="207"/>
        <end position="240"/>
    </location>
</feature>
<feature type="region of interest" description="Disordered" evidence="11">
    <location>
        <begin position="753"/>
        <end position="842"/>
    </location>
</feature>
<evidence type="ECO:0000256" key="3">
    <source>
        <dbReference type="ARBA" id="ARBA00006600"/>
    </source>
</evidence>
<dbReference type="GO" id="GO:0005092">
    <property type="term" value="F:GDP-dissociation inhibitor activity"/>
    <property type="evidence" value="ECO:0007669"/>
    <property type="project" value="TreeGrafter"/>
</dbReference>
<evidence type="ECO:0000256" key="4">
    <source>
        <dbReference type="ARBA" id="ARBA00022475"/>
    </source>
</evidence>
<dbReference type="OrthoDB" id="286233at2759"/>
<name>A0A0R3WFU4_TAEAS</name>
<organism evidence="14">
    <name type="scientific">Taenia asiatica</name>
    <name type="common">Asian tapeworm</name>
    <dbReference type="NCBI Taxonomy" id="60517"/>
    <lineage>
        <taxon>Eukaryota</taxon>
        <taxon>Metazoa</taxon>
        <taxon>Spiralia</taxon>
        <taxon>Lophotrochozoa</taxon>
        <taxon>Platyhelminthes</taxon>
        <taxon>Cestoda</taxon>
        <taxon>Eucestoda</taxon>
        <taxon>Cyclophyllidea</taxon>
        <taxon>Taeniidae</taxon>
        <taxon>Taenia</taxon>
    </lineage>
</organism>
<evidence type="ECO:0000313" key="12">
    <source>
        <dbReference type="EMBL" id="VDK45212.1"/>
    </source>
</evidence>
<gene>
    <name evidence="12" type="ORF">TASK_LOCUS9738</name>
</gene>
<dbReference type="PANTHER" id="PTHR45954">
    <property type="entry name" value="LD33695P"/>
    <property type="match status" value="1"/>
</dbReference>
<dbReference type="GO" id="GO:0000132">
    <property type="term" value="P:establishment of mitotic spindle orientation"/>
    <property type="evidence" value="ECO:0007669"/>
    <property type="project" value="TreeGrafter"/>
</dbReference>
<dbReference type="Pfam" id="PF13176">
    <property type="entry name" value="TPR_7"/>
    <property type="match status" value="2"/>
</dbReference>
<dbReference type="InterPro" id="IPR019734">
    <property type="entry name" value="TPR_rpt"/>
</dbReference>
<dbReference type="SUPFAM" id="SSF48452">
    <property type="entry name" value="TPR-like"/>
    <property type="match status" value="1"/>
</dbReference>
<keyword evidence="4" id="KW-1003">Cell membrane</keyword>
<dbReference type="Proteomes" id="UP000282613">
    <property type="component" value="Unassembled WGS sequence"/>
</dbReference>
<dbReference type="PROSITE" id="PS50005">
    <property type="entry name" value="TPR"/>
    <property type="match status" value="2"/>
</dbReference>
<comment type="similarity">
    <text evidence="3">Belongs to the GPSM family.</text>
</comment>
<dbReference type="SMART" id="SM00028">
    <property type="entry name" value="TPR"/>
    <property type="match status" value="4"/>
</dbReference>
<reference evidence="12 13" key="2">
    <citation type="submission" date="2018-11" db="EMBL/GenBank/DDBJ databases">
        <authorList>
            <consortium name="Pathogen Informatics"/>
        </authorList>
    </citation>
    <scope>NUCLEOTIDE SEQUENCE [LARGE SCALE GENOMIC DNA]</scope>
</reference>
<dbReference type="PROSITE" id="PS50877">
    <property type="entry name" value="GOLOCO"/>
    <property type="match status" value="3"/>
</dbReference>
<dbReference type="Gene3D" id="1.25.40.10">
    <property type="entry name" value="Tetratricopeptide repeat domain"/>
    <property type="match status" value="2"/>
</dbReference>
<dbReference type="InterPro" id="IPR011990">
    <property type="entry name" value="TPR-like_helical_dom_sf"/>
</dbReference>
<evidence type="ECO:0000313" key="14">
    <source>
        <dbReference type="WBParaSite" id="TASK_0000973701-mRNA-1"/>
    </source>
</evidence>
<protein>
    <submittedName>
        <fullName evidence="14">TPR_REGION domain-containing protein</fullName>
    </submittedName>
</protein>
<dbReference type="InterPro" id="IPR052386">
    <property type="entry name" value="GPSM"/>
</dbReference>
<sequence>MAVTLTNHCLPIPSDVTSIDVGLWRKVSRSLSLPSFLFRSVEAKEICMEVLAMKAMPLTLLSLESTRRPFPQGSNWGESMTCDGHVDGIHRLGDGVPFGPTQKVKITCPAKLQETWDEKVRCTVYQPVQLLQRCCAKLCPHLVDVVTGIGIVVSTVALELVLHSEETFLSQALNATGRKVKTFQYAPETSRQNLSLVCKLGDRPAEGRAYGNLGNTHYLLGNFREAVDFHKKRLQIAKEFGDLRAQRRAYSNLGNAYIFLADFTSAARSYKHALGIARQLGDETLQAEACFSLGHSCTLLRDYSAAVVYYLRHLHVAWEAGDRVGQGRCHWSLANVYAALGDYQRALRSSMRHRKISKELNDEIGLLAADLMIAELHRILGHSQPDPQLEETSPSSPSFVTTASPHLQAAAEARALEQVLLFDADSCGQGHVLTVSPSTAVTVGTTNPPVESSHPTDVEAMKAEVEELSERELVTELSLATNAALAIRRRHGSDSGGSDGGVGGDGEFLSLSEEEDGDFVVVVSPTDAESSGEQYHRLGGDSVVGGALHQATNQSSHTADQSDSSELLFDLLFKSQALRMNDQRCDLNAVAGGNIVNSNTNSSGGNISGDSNNMLVASGDSLNAENDSFLDLLINLQGARMNDQRADFPGLIRTTSVPNPPHTNPTSNAVTTTTTTAVATTTTTQRNTSSSAVAETTSLITSGGGGVVLAARMRSASDGLAEADQAPSVADELAPGDDFFDMIFRLQQKTRINDQRSVLPPTLQTHNHHQTNYRNRPQDGNSGNNNNNNNNVEANATGCHDGGNGGGGAAAPHRLLRVLSVPGGKRRRRGGGGSSSSKAAVT</sequence>
<dbReference type="GO" id="GO:0005938">
    <property type="term" value="C:cell cortex"/>
    <property type="evidence" value="ECO:0007669"/>
    <property type="project" value="TreeGrafter"/>
</dbReference>
<comment type="subcellular location">
    <subcellularLocation>
        <location evidence="1">Cell membrane</location>
    </subcellularLocation>
    <subcellularLocation>
        <location evidence="2">Cytoplasm</location>
    </subcellularLocation>
</comment>
<dbReference type="EMBL" id="UYRS01019419">
    <property type="protein sequence ID" value="VDK45212.1"/>
    <property type="molecule type" value="Genomic_DNA"/>
</dbReference>
<dbReference type="GO" id="GO:0001965">
    <property type="term" value="F:G-protein alpha-subunit binding"/>
    <property type="evidence" value="ECO:0007669"/>
    <property type="project" value="TreeGrafter"/>
</dbReference>
<evidence type="ECO:0000256" key="5">
    <source>
        <dbReference type="ARBA" id="ARBA00022490"/>
    </source>
</evidence>
<dbReference type="PANTHER" id="PTHR45954:SF1">
    <property type="entry name" value="LD33695P"/>
    <property type="match status" value="1"/>
</dbReference>
<evidence type="ECO:0000256" key="1">
    <source>
        <dbReference type="ARBA" id="ARBA00004236"/>
    </source>
</evidence>
<evidence type="ECO:0000256" key="7">
    <source>
        <dbReference type="ARBA" id="ARBA00022737"/>
    </source>
</evidence>
<evidence type="ECO:0000256" key="11">
    <source>
        <dbReference type="SAM" id="MobiDB-lite"/>
    </source>
</evidence>
<dbReference type="STRING" id="60517.A0A0R3WFU4"/>
<dbReference type="SMART" id="SM00390">
    <property type="entry name" value="GoLoco"/>
    <property type="match status" value="3"/>
</dbReference>
<proteinExistence type="inferred from homology"/>
<evidence type="ECO:0000256" key="10">
    <source>
        <dbReference type="PROSITE-ProRule" id="PRU00339"/>
    </source>
</evidence>
<feature type="compositionally biased region" description="Polar residues" evidence="11">
    <location>
        <begin position="772"/>
        <end position="783"/>
    </location>
</feature>
<keyword evidence="5" id="KW-0963">Cytoplasm</keyword>
<keyword evidence="9" id="KW-0472">Membrane</keyword>
<evidence type="ECO:0000256" key="9">
    <source>
        <dbReference type="ARBA" id="ARBA00023136"/>
    </source>
</evidence>
<feature type="compositionally biased region" description="Gly residues" evidence="11">
    <location>
        <begin position="800"/>
        <end position="809"/>
    </location>
</feature>
<reference evidence="14" key="1">
    <citation type="submission" date="2017-02" db="UniProtKB">
        <authorList>
            <consortium name="WormBaseParasite"/>
        </authorList>
    </citation>
    <scope>IDENTIFICATION</scope>
</reference>
<keyword evidence="6" id="KW-0597">Phosphoprotein</keyword>
<dbReference type="GO" id="GO:0005886">
    <property type="term" value="C:plasma membrane"/>
    <property type="evidence" value="ECO:0007669"/>
    <property type="project" value="UniProtKB-SubCell"/>
</dbReference>
<dbReference type="AlphaFoldDB" id="A0A0R3WFU4"/>
<evidence type="ECO:0000256" key="6">
    <source>
        <dbReference type="ARBA" id="ARBA00022553"/>
    </source>
</evidence>
<dbReference type="WBParaSite" id="TASK_0000973701-mRNA-1">
    <property type="protein sequence ID" value="TASK_0000973701-mRNA-1"/>
    <property type="gene ID" value="TASK_0000973701"/>
</dbReference>